<dbReference type="InterPro" id="IPR001789">
    <property type="entry name" value="Sig_transdc_resp-reg_receiver"/>
</dbReference>
<keyword evidence="4" id="KW-1185">Reference proteome</keyword>
<dbReference type="CDD" id="cd00156">
    <property type="entry name" value="REC"/>
    <property type="match status" value="1"/>
</dbReference>
<organism evidence="3 4">
    <name type="scientific">Legionella fallonii LLAP-10</name>
    <dbReference type="NCBI Taxonomy" id="1212491"/>
    <lineage>
        <taxon>Bacteria</taxon>
        <taxon>Pseudomonadati</taxon>
        <taxon>Pseudomonadota</taxon>
        <taxon>Gammaproteobacteria</taxon>
        <taxon>Legionellales</taxon>
        <taxon>Legionellaceae</taxon>
        <taxon>Legionella</taxon>
    </lineage>
</organism>
<feature type="modified residue" description="4-aspartylphosphate" evidence="1">
    <location>
        <position position="53"/>
    </location>
</feature>
<proteinExistence type="predicted"/>
<dbReference type="Pfam" id="PF00072">
    <property type="entry name" value="Response_reg"/>
    <property type="match status" value="1"/>
</dbReference>
<dbReference type="InterPro" id="IPR011006">
    <property type="entry name" value="CheY-like_superfamily"/>
</dbReference>
<dbReference type="Gene3D" id="3.40.50.2300">
    <property type="match status" value="1"/>
</dbReference>
<dbReference type="OrthoDB" id="5650835at2"/>
<dbReference type="PROSITE" id="PS50110">
    <property type="entry name" value="RESPONSE_REGULATORY"/>
    <property type="match status" value="1"/>
</dbReference>
<dbReference type="AlphaFoldDB" id="A0A098FZE9"/>
<dbReference type="Proteomes" id="UP000032430">
    <property type="component" value="Chromosome I"/>
</dbReference>
<dbReference type="GO" id="GO:0000160">
    <property type="term" value="P:phosphorelay signal transduction system"/>
    <property type="evidence" value="ECO:0007669"/>
    <property type="project" value="InterPro"/>
</dbReference>
<dbReference type="RefSeq" id="WP_045094457.1">
    <property type="nucleotide sequence ID" value="NZ_LN614827.1"/>
</dbReference>
<dbReference type="STRING" id="1212491.LFA_0121"/>
<evidence type="ECO:0000256" key="1">
    <source>
        <dbReference type="PROSITE-ProRule" id="PRU00169"/>
    </source>
</evidence>
<accession>A0A098FZE9</accession>
<dbReference type="SUPFAM" id="SSF52172">
    <property type="entry name" value="CheY-like"/>
    <property type="match status" value="1"/>
</dbReference>
<evidence type="ECO:0000313" key="3">
    <source>
        <dbReference type="EMBL" id="CEG55603.1"/>
    </source>
</evidence>
<protein>
    <submittedName>
        <fullName evidence="3">Putative Response regulator receiver</fullName>
    </submittedName>
</protein>
<feature type="domain" description="Response regulatory" evidence="2">
    <location>
        <begin position="2"/>
        <end position="129"/>
    </location>
</feature>
<evidence type="ECO:0000259" key="2">
    <source>
        <dbReference type="PROSITE" id="PS50110"/>
    </source>
</evidence>
<reference evidence="4" key="1">
    <citation type="submission" date="2014-09" db="EMBL/GenBank/DDBJ databases">
        <authorList>
            <person name="Gomez-Valero L."/>
        </authorList>
    </citation>
    <scope>NUCLEOTIDE SEQUENCE [LARGE SCALE GENOMIC DNA]</scope>
    <source>
        <strain evidence="4">ATCC700992</strain>
    </source>
</reference>
<sequence length="155" mass="17365">MRVLIVEDSAFNAFCLRRLLESEVTSVMVTIVHDSQAAMSSVNNSLPDIVIIDGDLGATDKPYCNGPELTETLLQKNPYLPIIAWSDSDTMREDFASAFMRHNRLLNEYNIWTKVVGRELICKTWAYYFDEFMSGQNAAFADNQANAGLISVNAT</sequence>
<name>A0A098FZE9_9GAMM</name>
<dbReference type="EMBL" id="LN614827">
    <property type="protein sequence ID" value="CEG55603.1"/>
    <property type="molecule type" value="Genomic_DNA"/>
</dbReference>
<dbReference type="KEGG" id="lfa:LFA_0121"/>
<gene>
    <name evidence="3" type="ORF">LFA_0121</name>
</gene>
<keyword evidence="1" id="KW-0597">Phosphoprotein</keyword>
<evidence type="ECO:0000313" key="4">
    <source>
        <dbReference type="Proteomes" id="UP000032430"/>
    </source>
</evidence>
<dbReference type="HOGENOM" id="CLU_1729086_0_0_6"/>